<evidence type="ECO:0000313" key="1">
    <source>
        <dbReference type="EMBL" id="AEH24429.1"/>
    </source>
</evidence>
<dbReference type="AlphaFoldDB" id="F8AIV4"/>
<proteinExistence type="predicted"/>
<dbReference type="KEGG" id="pya:PYCH_07420"/>
<keyword evidence="2" id="KW-1185">Reference proteome</keyword>
<dbReference type="HOGENOM" id="CLU_1113916_0_0_2"/>
<organism evidence="1 2">
    <name type="scientific">Pyrococcus yayanosii (strain CH1 / JCM 16557)</name>
    <dbReference type="NCBI Taxonomy" id="529709"/>
    <lineage>
        <taxon>Archaea</taxon>
        <taxon>Methanobacteriati</taxon>
        <taxon>Methanobacteriota</taxon>
        <taxon>Thermococci</taxon>
        <taxon>Thermococcales</taxon>
        <taxon>Thermococcaceae</taxon>
        <taxon>Pyrococcus</taxon>
    </lineage>
</organism>
<dbReference type="eggNOG" id="arCOG07143">
    <property type="taxonomic scope" value="Archaea"/>
</dbReference>
<evidence type="ECO:0000313" key="2">
    <source>
        <dbReference type="Proteomes" id="UP000008386"/>
    </source>
</evidence>
<reference evidence="1 2" key="1">
    <citation type="journal article" date="2011" name="J. Bacteriol.">
        <title>Complete genome sequence of the obligate piezophilic hyperthermophilic archaeon Pyrococcus yayanosii CH1.</title>
        <authorList>
            <person name="Jun X."/>
            <person name="Lupeng L."/>
            <person name="Minjuan X."/>
            <person name="Oger P."/>
            <person name="Fengping W."/>
            <person name="Jebbar M."/>
            <person name="Xiang X."/>
        </authorList>
    </citation>
    <scope>NUCLEOTIDE SEQUENCE [LARGE SCALE GENOMIC DNA]</scope>
    <source>
        <strain evidence="2">CH1 / JCM 16557</strain>
    </source>
</reference>
<gene>
    <name evidence="1" type="ordered locus">PYCH_07420</name>
</gene>
<protein>
    <submittedName>
        <fullName evidence="1">Uncharacterized protein</fullName>
    </submittedName>
</protein>
<dbReference type="EMBL" id="CP002779">
    <property type="protein sequence ID" value="AEH24429.1"/>
    <property type="molecule type" value="Genomic_DNA"/>
</dbReference>
<sequence length="249" mass="28354">MEVRYSGPERYFPLINAHSNIIVDGLSSLGIKVEEVEVGARELAIGGRLILHVVMEIKVNVEESGLMRSQLEKIVYPLVDRFREALKRELYPIGVVPYIRTEDIRIVPLKKEVDKLGNVVVDAPPEFESAFRRYAQGIAIGLRERGIKFETLVVSVYEDGKRLGLRVVLVPLKEFEGIEKTLRGLAEKYMGFLRYTLKNIKVSLDGVEVITSKIKPWPARILAQKERIIAQVDEIIEDEDVKSLMVKLR</sequence>
<accession>F8AIV4</accession>
<name>F8AIV4_PYRYC</name>
<dbReference type="STRING" id="529709.PYCH_07420"/>
<dbReference type="Proteomes" id="UP000008386">
    <property type="component" value="Chromosome"/>
</dbReference>